<sequence>MNLSVLGMFAGAHAKVSQGRNAETPSLLSAPGNAGTKRCQGSGLRTWRKSMGTGKTAPWTRAVDPSKAIMNETGRLYEGRQNVNNRAGGNAIMARSCQARALAEIMIEGGTRAF</sequence>
<evidence type="ECO:0000313" key="3">
    <source>
        <dbReference type="Proteomes" id="UP001605036"/>
    </source>
</evidence>
<dbReference type="AlphaFoldDB" id="A0ABD1Y7W3"/>
<name>A0ABD1Y7W3_9MARC</name>
<feature type="region of interest" description="Disordered" evidence="1">
    <location>
        <begin position="22"/>
        <end position="41"/>
    </location>
</feature>
<comment type="caution">
    <text evidence="2">The sequence shown here is derived from an EMBL/GenBank/DDBJ whole genome shotgun (WGS) entry which is preliminary data.</text>
</comment>
<evidence type="ECO:0000313" key="2">
    <source>
        <dbReference type="EMBL" id="KAL2622844.1"/>
    </source>
</evidence>
<keyword evidence="3" id="KW-1185">Reference proteome</keyword>
<proteinExistence type="predicted"/>
<reference evidence="2 3" key="1">
    <citation type="submission" date="2024-09" db="EMBL/GenBank/DDBJ databases">
        <title>Chromosome-scale assembly of Riccia fluitans.</title>
        <authorList>
            <person name="Paukszto L."/>
            <person name="Sawicki J."/>
            <person name="Karawczyk K."/>
            <person name="Piernik-Szablinska J."/>
            <person name="Szczecinska M."/>
            <person name="Mazdziarz M."/>
        </authorList>
    </citation>
    <scope>NUCLEOTIDE SEQUENCE [LARGE SCALE GENOMIC DNA]</scope>
    <source>
        <strain evidence="2">Rf_01</strain>
        <tissue evidence="2">Aerial parts of the thallus</tissue>
    </source>
</reference>
<accession>A0ABD1Y7W3</accession>
<evidence type="ECO:0000256" key="1">
    <source>
        <dbReference type="SAM" id="MobiDB-lite"/>
    </source>
</evidence>
<organism evidence="2 3">
    <name type="scientific">Riccia fluitans</name>
    <dbReference type="NCBI Taxonomy" id="41844"/>
    <lineage>
        <taxon>Eukaryota</taxon>
        <taxon>Viridiplantae</taxon>
        <taxon>Streptophyta</taxon>
        <taxon>Embryophyta</taxon>
        <taxon>Marchantiophyta</taxon>
        <taxon>Marchantiopsida</taxon>
        <taxon>Marchantiidae</taxon>
        <taxon>Marchantiales</taxon>
        <taxon>Ricciaceae</taxon>
        <taxon>Riccia</taxon>
    </lineage>
</organism>
<protein>
    <submittedName>
        <fullName evidence="2">Uncharacterized protein</fullName>
    </submittedName>
</protein>
<gene>
    <name evidence="2" type="ORF">R1flu_003049</name>
</gene>
<dbReference type="EMBL" id="JBHFFA010000006">
    <property type="protein sequence ID" value="KAL2622844.1"/>
    <property type="molecule type" value="Genomic_DNA"/>
</dbReference>
<dbReference type="Proteomes" id="UP001605036">
    <property type="component" value="Unassembled WGS sequence"/>
</dbReference>